<sequence>MDAYQQQLSRYMRPPPPQPPPAMVPQHQYHRQYPQPPRAPIPQGSWHSNQFQYQHRQSHSSPSPPPPLPPPPQVPSQWGPPPNSGHSTYAPPPPHPYPGNQFTPPHHRPHLPPPQIPHSYPQVNQEWSHRKWSYRHGWDHSGLLFYLISILYLVVVLLASGKIDHVIFFSGLYCVVGL</sequence>
<gene>
    <name evidence="3" type="ORF">SLEP1_g32774</name>
</gene>
<evidence type="ECO:0000256" key="2">
    <source>
        <dbReference type="SAM" id="Phobius"/>
    </source>
</evidence>
<dbReference type="AlphaFoldDB" id="A0AAV5KEF6"/>
<evidence type="ECO:0000313" key="4">
    <source>
        <dbReference type="Proteomes" id="UP001054252"/>
    </source>
</evidence>
<organism evidence="3 4">
    <name type="scientific">Rubroshorea leprosula</name>
    <dbReference type="NCBI Taxonomy" id="152421"/>
    <lineage>
        <taxon>Eukaryota</taxon>
        <taxon>Viridiplantae</taxon>
        <taxon>Streptophyta</taxon>
        <taxon>Embryophyta</taxon>
        <taxon>Tracheophyta</taxon>
        <taxon>Spermatophyta</taxon>
        <taxon>Magnoliopsida</taxon>
        <taxon>eudicotyledons</taxon>
        <taxon>Gunneridae</taxon>
        <taxon>Pentapetalae</taxon>
        <taxon>rosids</taxon>
        <taxon>malvids</taxon>
        <taxon>Malvales</taxon>
        <taxon>Dipterocarpaceae</taxon>
        <taxon>Rubroshorea</taxon>
    </lineage>
</organism>
<dbReference type="EMBL" id="BPVZ01000061">
    <property type="protein sequence ID" value="GKV22976.1"/>
    <property type="molecule type" value="Genomic_DNA"/>
</dbReference>
<keyword evidence="2" id="KW-0472">Membrane</keyword>
<accession>A0AAV5KEF6</accession>
<feature type="compositionally biased region" description="Pro residues" evidence="1">
    <location>
        <begin position="62"/>
        <end position="83"/>
    </location>
</feature>
<feature type="region of interest" description="Disordered" evidence="1">
    <location>
        <begin position="1"/>
        <end position="121"/>
    </location>
</feature>
<feature type="transmembrane region" description="Helical" evidence="2">
    <location>
        <begin position="143"/>
        <end position="163"/>
    </location>
</feature>
<name>A0AAV5KEF6_9ROSI</name>
<keyword evidence="2" id="KW-0812">Transmembrane</keyword>
<keyword evidence="2" id="KW-1133">Transmembrane helix</keyword>
<proteinExistence type="predicted"/>
<evidence type="ECO:0000313" key="3">
    <source>
        <dbReference type="EMBL" id="GKV22976.1"/>
    </source>
</evidence>
<reference evidence="3 4" key="1">
    <citation type="journal article" date="2021" name="Commun. Biol.">
        <title>The genome of Shorea leprosula (Dipterocarpaceae) highlights the ecological relevance of drought in aseasonal tropical rainforests.</title>
        <authorList>
            <person name="Ng K.K.S."/>
            <person name="Kobayashi M.J."/>
            <person name="Fawcett J.A."/>
            <person name="Hatakeyama M."/>
            <person name="Paape T."/>
            <person name="Ng C.H."/>
            <person name="Ang C.C."/>
            <person name="Tnah L.H."/>
            <person name="Lee C.T."/>
            <person name="Nishiyama T."/>
            <person name="Sese J."/>
            <person name="O'Brien M.J."/>
            <person name="Copetti D."/>
            <person name="Mohd Noor M.I."/>
            <person name="Ong R.C."/>
            <person name="Putra M."/>
            <person name="Sireger I.Z."/>
            <person name="Indrioko S."/>
            <person name="Kosugi Y."/>
            <person name="Izuno A."/>
            <person name="Isagi Y."/>
            <person name="Lee S.L."/>
            <person name="Shimizu K.K."/>
        </authorList>
    </citation>
    <scope>NUCLEOTIDE SEQUENCE [LARGE SCALE GENOMIC DNA]</scope>
    <source>
        <strain evidence="3">214</strain>
    </source>
</reference>
<feature type="compositionally biased region" description="Pro residues" evidence="1">
    <location>
        <begin position="13"/>
        <end position="23"/>
    </location>
</feature>
<comment type="caution">
    <text evidence="3">The sequence shown here is derived from an EMBL/GenBank/DDBJ whole genome shotgun (WGS) entry which is preliminary data.</text>
</comment>
<dbReference type="Proteomes" id="UP001054252">
    <property type="component" value="Unassembled WGS sequence"/>
</dbReference>
<evidence type="ECO:0000256" key="1">
    <source>
        <dbReference type="SAM" id="MobiDB-lite"/>
    </source>
</evidence>
<protein>
    <submittedName>
        <fullName evidence="3">Uncharacterized protein</fullName>
    </submittedName>
</protein>
<keyword evidence="4" id="KW-1185">Reference proteome</keyword>
<feature type="compositionally biased region" description="Polar residues" evidence="1">
    <location>
        <begin position="45"/>
        <end position="55"/>
    </location>
</feature>